<reference evidence="13 14" key="1">
    <citation type="submission" date="2015-01" db="EMBL/GenBank/DDBJ databases">
        <title>Lifestyle Evolution in Cyanobacterial Symbionts of Sponges.</title>
        <authorList>
            <person name="Burgsdorf I."/>
            <person name="Slaby B.M."/>
            <person name="Handley K.M."/>
            <person name="Haber M."/>
            <person name="Blom J."/>
            <person name="Marshall C.W."/>
            <person name="Gilbert J.A."/>
            <person name="Hentschel U."/>
            <person name="Steindler L."/>
        </authorList>
    </citation>
    <scope>NUCLEOTIDE SEQUENCE [LARGE SCALE GENOMIC DNA]</scope>
    <source>
        <strain evidence="13">142</strain>
    </source>
</reference>
<evidence type="ECO:0000313" key="13">
    <source>
        <dbReference type="EMBL" id="KKZ10680.1"/>
    </source>
</evidence>
<dbReference type="GO" id="GO:0005978">
    <property type="term" value="P:glycogen biosynthetic process"/>
    <property type="evidence" value="ECO:0007669"/>
    <property type="project" value="UniProtKB-UniRule"/>
</dbReference>
<dbReference type="PANTHER" id="PTHR43651:SF3">
    <property type="entry name" value="1,4-ALPHA-GLUCAN-BRANCHING ENZYME"/>
    <property type="match status" value="1"/>
</dbReference>
<evidence type="ECO:0000256" key="5">
    <source>
        <dbReference type="ARBA" id="ARBA00022676"/>
    </source>
</evidence>
<keyword evidence="4 9" id="KW-0321">Glycogen metabolism</keyword>
<evidence type="ECO:0000256" key="1">
    <source>
        <dbReference type="ARBA" id="ARBA00000826"/>
    </source>
</evidence>
<dbReference type="InterPro" id="IPR006047">
    <property type="entry name" value="GH13_cat_dom"/>
</dbReference>
<dbReference type="Proteomes" id="UP000035054">
    <property type="component" value="Unassembled WGS sequence"/>
</dbReference>
<keyword evidence="7 9" id="KW-0320">Glycogen biosynthesis</keyword>
<comment type="caution">
    <text evidence="13">The sequence shown here is derived from an EMBL/GenBank/DDBJ whole genome shotgun (WGS) entry which is preliminary data.</text>
</comment>
<dbReference type="InterPro" id="IPR017853">
    <property type="entry name" value="GH"/>
</dbReference>
<dbReference type="Pfam" id="PF22019">
    <property type="entry name" value="GlgB_N"/>
    <property type="match status" value="1"/>
</dbReference>
<dbReference type="CDD" id="cd11322">
    <property type="entry name" value="AmyAc_Glg_BE"/>
    <property type="match status" value="1"/>
</dbReference>
<dbReference type="NCBIfam" id="NF003811">
    <property type="entry name" value="PRK05402.1"/>
    <property type="match status" value="1"/>
</dbReference>
<dbReference type="PIRSF" id="PIRSF000463">
    <property type="entry name" value="GlgB"/>
    <property type="match status" value="1"/>
</dbReference>
<dbReference type="Pfam" id="PF02806">
    <property type="entry name" value="Alpha-amylase_C"/>
    <property type="match status" value="1"/>
</dbReference>
<evidence type="ECO:0000256" key="4">
    <source>
        <dbReference type="ARBA" id="ARBA00022600"/>
    </source>
</evidence>
<evidence type="ECO:0000313" key="14">
    <source>
        <dbReference type="Proteomes" id="UP000035054"/>
    </source>
</evidence>
<comment type="pathway">
    <text evidence="2 9">Glycan biosynthesis; glycogen biosynthesis.</text>
</comment>
<gene>
    <name evidence="9" type="primary">glgB</name>
    <name evidence="13" type="ORF">TH68_10180</name>
</gene>
<dbReference type="InterPro" id="IPR044143">
    <property type="entry name" value="GlgB_N_E_set_prok"/>
</dbReference>
<feature type="active site" description="Nucleophile" evidence="9 10">
    <location>
        <position position="433"/>
    </location>
</feature>
<dbReference type="CDD" id="cd02855">
    <property type="entry name" value="E_set_GBE_prok_N"/>
    <property type="match status" value="1"/>
</dbReference>
<accession>A0A6N3XB11</accession>
<evidence type="ECO:0000256" key="11">
    <source>
        <dbReference type="SAM" id="MobiDB-lite"/>
    </source>
</evidence>
<dbReference type="InterPro" id="IPR006048">
    <property type="entry name" value="A-amylase/branching_C"/>
</dbReference>
<dbReference type="NCBIfam" id="NF008967">
    <property type="entry name" value="PRK12313.1"/>
    <property type="match status" value="1"/>
</dbReference>
<dbReference type="GO" id="GO:0004553">
    <property type="term" value="F:hydrolase activity, hydrolyzing O-glycosyl compounds"/>
    <property type="evidence" value="ECO:0007669"/>
    <property type="project" value="InterPro"/>
</dbReference>
<dbReference type="SUPFAM" id="SSF81296">
    <property type="entry name" value="E set domains"/>
    <property type="match status" value="2"/>
</dbReference>
<dbReference type="SUPFAM" id="SSF51445">
    <property type="entry name" value="(Trans)glycosidases"/>
    <property type="match status" value="1"/>
</dbReference>
<dbReference type="NCBIfam" id="TIGR01515">
    <property type="entry name" value="branching_enzym"/>
    <property type="match status" value="1"/>
</dbReference>
<dbReference type="InterPro" id="IPR054169">
    <property type="entry name" value="GlgB_N"/>
</dbReference>
<dbReference type="Pfam" id="PF00128">
    <property type="entry name" value="Alpha-amylase"/>
    <property type="match status" value="1"/>
</dbReference>
<evidence type="ECO:0000256" key="7">
    <source>
        <dbReference type="ARBA" id="ARBA00023056"/>
    </source>
</evidence>
<dbReference type="AlphaFoldDB" id="A0A6N3XB11"/>
<dbReference type="Pfam" id="PF02922">
    <property type="entry name" value="CBM_48"/>
    <property type="match status" value="1"/>
</dbReference>
<dbReference type="FunFam" id="2.60.40.1180:FF:000002">
    <property type="entry name" value="1,4-alpha-glucan branching enzyme GlgB"/>
    <property type="match status" value="1"/>
</dbReference>
<dbReference type="EMBL" id="JXUO01000310">
    <property type="protein sequence ID" value="KKZ10680.1"/>
    <property type="molecule type" value="Genomic_DNA"/>
</dbReference>
<dbReference type="PANTHER" id="PTHR43651">
    <property type="entry name" value="1,4-ALPHA-GLUCAN-BRANCHING ENZYME"/>
    <property type="match status" value="1"/>
</dbReference>
<dbReference type="Gene3D" id="3.20.20.80">
    <property type="entry name" value="Glycosidases"/>
    <property type="match status" value="1"/>
</dbReference>
<dbReference type="InterPro" id="IPR013783">
    <property type="entry name" value="Ig-like_fold"/>
</dbReference>
<dbReference type="UniPathway" id="UPA00164"/>
<feature type="region of interest" description="Disordered" evidence="11">
    <location>
        <begin position="756"/>
        <end position="782"/>
    </location>
</feature>
<dbReference type="InterPro" id="IPR014756">
    <property type="entry name" value="Ig_E-set"/>
</dbReference>
<evidence type="ECO:0000256" key="2">
    <source>
        <dbReference type="ARBA" id="ARBA00004964"/>
    </source>
</evidence>
<keyword evidence="6 9" id="KW-0808">Transferase</keyword>
<evidence type="ECO:0000256" key="10">
    <source>
        <dbReference type="PIRSR" id="PIRSR000463-1"/>
    </source>
</evidence>
<feature type="compositionally biased region" description="Polar residues" evidence="11">
    <location>
        <begin position="772"/>
        <end position="782"/>
    </location>
</feature>
<dbReference type="InterPro" id="IPR013780">
    <property type="entry name" value="Glyco_hydro_b"/>
</dbReference>
<dbReference type="SMART" id="SM00642">
    <property type="entry name" value="Aamy"/>
    <property type="match status" value="1"/>
</dbReference>
<dbReference type="HAMAP" id="MF_00685">
    <property type="entry name" value="GlgB"/>
    <property type="match status" value="1"/>
</dbReference>
<evidence type="ECO:0000256" key="8">
    <source>
        <dbReference type="ARBA" id="ARBA00023277"/>
    </source>
</evidence>
<keyword evidence="8 9" id="KW-0119">Carbohydrate metabolism</keyword>
<organism evidence="13 14">
    <name type="scientific">Candidatus Synechococcus spongiarum 142</name>
    <dbReference type="NCBI Taxonomy" id="1608213"/>
    <lineage>
        <taxon>Bacteria</taxon>
        <taxon>Bacillati</taxon>
        <taxon>Cyanobacteriota</taxon>
        <taxon>Cyanophyceae</taxon>
        <taxon>Synechococcales</taxon>
        <taxon>Synechococcaceae</taxon>
        <taxon>Synechococcus</taxon>
    </lineage>
</organism>
<dbReference type="Gene3D" id="2.60.40.1180">
    <property type="entry name" value="Golgi alpha-mannosidase II"/>
    <property type="match status" value="1"/>
</dbReference>
<protein>
    <recommendedName>
        <fullName evidence="9">1,4-alpha-glucan branching enzyme GlgB</fullName>
        <ecNumber evidence="9">2.4.1.18</ecNumber>
    </recommendedName>
    <alternativeName>
        <fullName evidence="9">1,4-alpha-D-glucan:1,4-alpha-D-glucan 6-glucosyl-transferase</fullName>
    </alternativeName>
    <alternativeName>
        <fullName evidence="9">Alpha-(1-&gt;4)-glucan branching enzyme</fullName>
    </alternativeName>
    <alternativeName>
        <fullName evidence="9">Glycogen branching enzyme</fullName>
        <shortName evidence="9">BE</shortName>
    </alternativeName>
</protein>
<dbReference type="FunFam" id="2.60.40.10:FF:000169">
    <property type="entry name" value="1,4-alpha-glucan branching enzyme GlgB"/>
    <property type="match status" value="1"/>
</dbReference>
<dbReference type="InterPro" id="IPR037439">
    <property type="entry name" value="Branching_enzy"/>
</dbReference>
<dbReference type="InterPro" id="IPR004193">
    <property type="entry name" value="Glyco_hydro_13_N"/>
</dbReference>
<proteinExistence type="inferred from homology"/>
<dbReference type="FunFam" id="3.20.20.80:FF:000003">
    <property type="entry name" value="1,4-alpha-glucan branching enzyme GlgB"/>
    <property type="match status" value="1"/>
</dbReference>
<dbReference type="GO" id="GO:0043169">
    <property type="term" value="F:cation binding"/>
    <property type="evidence" value="ECO:0007669"/>
    <property type="project" value="InterPro"/>
</dbReference>
<evidence type="ECO:0000259" key="12">
    <source>
        <dbReference type="SMART" id="SM00642"/>
    </source>
</evidence>
<comment type="catalytic activity">
    <reaction evidence="1 9">
        <text>Transfers a segment of a (1-&gt;4)-alpha-D-glucan chain to a primary hydroxy group in a similar glucan chain.</text>
        <dbReference type="EC" id="2.4.1.18"/>
    </reaction>
</comment>
<evidence type="ECO:0000256" key="6">
    <source>
        <dbReference type="ARBA" id="ARBA00022679"/>
    </source>
</evidence>
<feature type="domain" description="Glycosyl hydrolase family 13 catalytic" evidence="12">
    <location>
        <begin position="291"/>
        <end position="635"/>
    </location>
</feature>
<dbReference type="SUPFAM" id="SSF51011">
    <property type="entry name" value="Glycosyl hydrolase domain"/>
    <property type="match status" value="1"/>
</dbReference>
<sequence length="782" mass="90192">MCILPVVEHQGLAQAAERLANCRHHDPYTILGSHTLPSGGHVVRAWFPDAERVELMFQDRALPMAAVHHPWLFERELSTDPGSAYQLQLLRGGINSRQHDPYSFRQEWMGELDRHLFAEGNHHHIWTRMGAHRVEKAGVSGVQFCLWAPNAVSVSVIGAFNGWDGRMHPAQKRVGGIWELFIPGLGEGELYKYEIHTRHGHPYAKADPYGFHHEVRPATASIVAENRFTWGDEAWIRQRDGQNPLAQPIAIYEMHLGSWLHGNAAEPYVEPDGTLRSPVPANDMKPGTRLLTYTELADKVIPHIKARGFTHIELMPITEHPFEGSWGYQVTGWYAPTSRYGKPDEFRAFVDRCHQNGIGVILDWVPGHFPKDNHGLAYFDGDFLYEHADPRIGEHKEWGTLIFNYSRNEVRNFLVSSALFWINEFHIDGIRVDAVASMLYLDYLRPEGEWLPNKYGGRENLEAVNFLQQLNRTIFHHFPGILSIAEESTEWPGVTKPANEHNRDALGFNLKWNMGWMHDMLDYFAMDPWFRQFHQNLITFSMMYYYSENFMLALSHDEVVHEKSNLLHKMPGDDWRKFANTRALLSYMWAHPGKKTIFMGMEFGQRGEWNVWDDLEWDKLKYPEHQKLMKMIDDINVLYKSEPALWREDFNTNGFQWIHCDDNRNGVISFMRRDEESQRWLVIVCNFTPNPHQNYRIGVPLEGWYGEIFNSDAGIYGGSNFGNLGGRFTDPWPMHSYAHSLDVCLPPLSTVIFRYSHRSPDDGEGGPGAATVETTPGTDQER</sequence>
<keyword evidence="5 9" id="KW-0328">Glycosyltransferase</keyword>
<comment type="subunit">
    <text evidence="9">Monomer.</text>
</comment>
<comment type="similarity">
    <text evidence="3 9">Belongs to the glycosyl hydrolase 13 family. GlgB subfamily.</text>
</comment>
<comment type="function">
    <text evidence="9">Catalyzes the formation of the alpha-1,6-glucosidic linkages in glycogen by scission of a 1,4-alpha-linked oligosaccharide from growing alpha-1,4-glucan chains and the subsequent attachment of the oligosaccharide to the alpha-1,6 position.</text>
</comment>
<dbReference type="Gene3D" id="2.60.40.10">
    <property type="entry name" value="Immunoglobulins"/>
    <property type="match status" value="2"/>
</dbReference>
<evidence type="ECO:0000256" key="9">
    <source>
        <dbReference type="HAMAP-Rule" id="MF_00685"/>
    </source>
</evidence>
<dbReference type="GO" id="GO:0005829">
    <property type="term" value="C:cytosol"/>
    <property type="evidence" value="ECO:0007669"/>
    <property type="project" value="TreeGrafter"/>
</dbReference>
<name>A0A6N3XB11_9SYNE</name>
<dbReference type="InterPro" id="IPR006407">
    <property type="entry name" value="GlgB"/>
</dbReference>
<evidence type="ECO:0000256" key="3">
    <source>
        <dbReference type="ARBA" id="ARBA00009000"/>
    </source>
</evidence>
<dbReference type="EC" id="2.4.1.18" evidence="9"/>
<feature type="active site" description="Proton donor" evidence="9 10">
    <location>
        <position position="486"/>
    </location>
</feature>
<dbReference type="GO" id="GO:0003844">
    <property type="term" value="F:1,4-alpha-glucan branching enzyme activity"/>
    <property type="evidence" value="ECO:0007669"/>
    <property type="project" value="UniProtKB-UniRule"/>
</dbReference>